<organism evidence="2 3">
    <name type="scientific">Photobacterium angustum</name>
    <dbReference type="NCBI Taxonomy" id="661"/>
    <lineage>
        <taxon>Bacteria</taxon>
        <taxon>Pseudomonadati</taxon>
        <taxon>Pseudomonadota</taxon>
        <taxon>Gammaproteobacteria</taxon>
        <taxon>Vibrionales</taxon>
        <taxon>Vibrionaceae</taxon>
        <taxon>Photobacterium</taxon>
    </lineage>
</organism>
<feature type="chain" id="PRO_5046247503" evidence="1">
    <location>
        <begin position="25"/>
        <end position="308"/>
    </location>
</feature>
<evidence type="ECO:0000313" key="2">
    <source>
        <dbReference type="EMBL" id="PSX07039.1"/>
    </source>
</evidence>
<keyword evidence="3" id="KW-1185">Reference proteome</keyword>
<dbReference type="SMART" id="SM00671">
    <property type="entry name" value="SEL1"/>
    <property type="match status" value="4"/>
</dbReference>
<dbReference type="PANTHER" id="PTHR11102:SF160">
    <property type="entry name" value="ERAD-ASSOCIATED E3 UBIQUITIN-PROTEIN LIGASE COMPONENT HRD3"/>
    <property type="match status" value="1"/>
</dbReference>
<dbReference type="Gene3D" id="1.25.40.10">
    <property type="entry name" value="Tetratricopeptide repeat domain"/>
    <property type="match status" value="1"/>
</dbReference>
<name>A0ABX5H165_PHOAN</name>
<feature type="signal peptide" evidence="1">
    <location>
        <begin position="1"/>
        <end position="24"/>
    </location>
</feature>
<dbReference type="SUPFAM" id="SSF81901">
    <property type="entry name" value="HCP-like"/>
    <property type="match status" value="1"/>
</dbReference>
<evidence type="ECO:0000313" key="3">
    <source>
        <dbReference type="Proteomes" id="UP000240989"/>
    </source>
</evidence>
<reference evidence="2 3" key="1">
    <citation type="submission" date="2018-01" db="EMBL/GenBank/DDBJ databases">
        <title>Whole genome sequencing of Histamine producing bacteria.</title>
        <authorList>
            <person name="Butler K."/>
        </authorList>
    </citation>
    <scope>NUCLEOTIDE SEQUENCE [LARGE SCALE GENOMIC DNA]</scope>
    <source>
        <strain evidence="2 3">A6-1</strain>
    </source>
</reference>
<dbReference type="Pfam" id="PF08238">
    <property type="entry name" value="Sel1"/>
    <property type="match status" value="4"/>
</dbReference>
<protein>
    <submittedName>
        <fullName evidence="2">Sel1 repeat family protein</fullName>
    </submittedName>
</protein>
<dbReference type="InterPro" id="IPR050767">
    <property type="entry name" value="Sel1_AlgK"/>
</dbReference>
<keyword evidence="1" id="KW-0732">Signal</keyword>
<dbReference type="RefSeq" id="WP_052957767.1">
    <property type="nucleotide sequence ID" value="NZ_JZSW01000007.1"/>
</dbReference>
<comment type="caution">
    <text evidence="2">The sequence shown here is derived from an EMBL/GenBank/DDBJ whole genome shotgun (WGS) entry which is preliminary data.</text>
</comment>
<dbReference type="InterPro" id="IPR011990">
    <property type="entry name" value="TPR-like_helical_dom_sf"/>
</dbReference>
<dbReference type="PANTHER" id="PTHR11102">
    <property type="entry name" value="SEL-1-LIKE PROTEIN"/>
    <property type="match status" value="1"/>
</dbReference>
<dbReference type="Proteomes" id="UP000240989">
    <property type="component" value="Unassembled WGS sequence"/>
</dbReference>
<dbReference type="PROSITE" id="PS51257">
    <property type="entry name" value="PROKAR_LIPOPROTEIN"/>
    <property type="match status" value="1"/>
</dbReference>
<evidence type="ECO:0000256" key="1">
    <source>
        <dbReference type="SAM" id="SignalP"/>
    </source>
</evidence>
<sequence>MKFIKTPIKIALLTLILTGCASQSIDEQAQSGNVNAQYLLAKKSEKNKDYINAFNWYQKAANAGDAKSMHDLGYLYQTGKGTPKNESKAFDWYAKSAENGNSNAMYRVANAYRRGILSVSKDPKKAEYWFNKSLKADNDFLRNAFLTLGIMNKKGETGTVNNSKAVNYLLKAIKLPLQDLEGFEAFEQDTDIELAKSIVKEIYSSNREYYNNQLIVSSYIQDILGRPTRFFKIAFEPSSNNPIILTDIKFNNGNCNVYPPLSNKKKHDPYLWQQYNYGQEITLDQGDCLNIYKIEFDTLNYGPIKVTQ</sequence>
<accession>A0ABX5H165</accession>
<gene>
    <name evidence="2" type="ORF">C0W27_15840</name>
</gene>
<proteinExistence type="predicted"/>
<dbReference type="InterPro" id="IPR006597">
    <property type="entry name" value="Sel1-like"/>
</dbReference>
<dbReference type="EMBL" id="PYOU01000014">
    <property type="protein sequence ID" value="PSX07039.1"/>
    <property type="molecule type" value="Genomic_DNA"/>
</dbReference>